<organism evidence="1 2">
    <name type="scientific">Prevotella lacticifex</name>
    <dbReference type="NCBI Taxonomy" id="2854755"/>
    <lineage>
        <taxon>Bacteria</taxon>
        <taxon>Pseudomonadati</taxon>
        <taxon>Bacteroidota</taxon>
        <taxon>Bacteroidia</taxon>
        <taxon>Bacteroidales</taxon>
        <taxon>Prevotellaceae</taxon>
        <taxon>Prevotella</taxon>
    </lineage>
</organism>
<evidence type="ECO:0000313" key="2">
    <source>
        <dbReference type="Proteomes" id="UP000825483"/>
    </source>
</evidence>
<accession>A0A9R1C7P0</accession>
<sequence length="365" mass="43037">MAKRQYKYVVTITTKRGNNLNGQILEMPYTQTRVGHTAPKVDRVEIHSTFIRLTAIRSNDTSPESIVKDNSGTLHKQILKQVLLYYASNLSNPGIKEITVIKDGVENGKYIESYSPLNEPLRNLHWQSDQAFNANDLINHIKLEFDLYGVILSYWLTGISEKNTYSKFESLWRCFEQLCFKSYKGSNSRPNEKDVLKSMREFIRTNEALFQQSCNVVKRMTNSEFRNNFSWRLMILNNYSQYGRKKTPYENYRDELVLPYKDARVLNMLRETLVYRQKILKYYNVYNDILNHLNLYQPWNIVKDSDLLAILCGTMASYKRNKMFHGEILSPSLNLCHTKEDEELKQMNKILEIVDFELIKYYNSL</sequence>
<dbReference type="EMBL" id="BPUB01000001">
    <property type="protein sequence ID" value="GJG57526.1"/>
    <property type="molecule type" value="Genomic_DNA"/>
</dbReference>
<evidence type="ECO:0000313" key="1">
    <source>
        <dbReference type="EMBL" id="GJG57526.1"/>
    </source>
</evidence>
<gene>
    <name evidence="1" type="ORF">PRLR5076_03770</name>
</gene>
<keyword evidence="2" id="KW-1185">Reference proteome</keyword>
<dbReference type="Proteomes" id="UP000825483">
    <property type="component" value="Unassembled WGS sequence"/>
</dbReference>
<proteinExistence type="predicted"/>
<dbReference type="AlphaFoldDB" id="A0A9R1C7P0"/>
<reference evidence="1" key="1">
    <citation type="journal article" date="2022" name="Int. J. Syst. Evol. Microbiol.">
        <title>Prevotella lacticifex sp. nov., isolated from the rumen of cows.</title>
        <authorList>
            <person name="Shinkai T."/>
            <person name="Ikeyama N."/>
            <person name="Kumagai M."/>
            <person name="Ohmori H."/>
            <person name="Sakamoto M."/>
            <person name="Ohkuma M."/>
            <person name="Mitsumori M."/>
        </authorList>
    </citation>
    <scope>NUCLEOTIDE SEQUENCE</scope>
    <source>
        <strain evidence="1">R5076</strain>
    </source>
</reference>
<name>A0A9R1C7P0_9BACT</name>
<dbReference type="GeneID" id="72468431"/>
<protein>
    <submittedName>
        <fullName evidence="1">Uncharacterized protein</fullName>
    </submittedName>
</protein>
<comment type="caution">
    <text evidence="1">The sequence shown here is derived from an EMBL/GenBank/DDBJ whole genome shotgun (WGS) entry which is preliminary data.</text>
</comment>
<dbReference type="RefSeq" id="WP_223929537.1">
    <property type="nucleotide sequence ID" value="NZ_BPTU01000003.1"/>
</dbReference>